<dbReference type="SMART" id="SM00347">
    <property type="entry name" value="HTH_MARR"/>
    <property type="match status" value="1"/>
</dbReference>
<evidence type="ECO:0000256" key="6">
    <source>
        <dbReference type="ARBA" id="ARBA00047188"/>
    </source>
</evidence>
<dbReference type="Gene3D" id="1.10.10.10">
    <property type="entry name" value="Winged helix-like DNA-binding domain superfamily/Winged helix DNA-binding domain"/>
    <property type="match status" value="1"/>
</dbReference>
<comment type="similarity">
    <text evidence="5">Belongs to the SarZ family.</text>
</comment>
<dbReference type="InterPro" id="IPR036388">
    <property type="entry name" value="WH-like_DNA-bd_sf"/>
</dbReference>
<dbReference type="EMBL" id="PZJH01000003">
    <property type="protein sequence ID" value="RAK44640.1"/>
    <property type="molecule type" value="Genomic_DNA"/>
</dbReference>
<dbReference type="SUPFAM" id="SSF46785">
    <property type="entry name" value="Winged helix' DNA-binding domain"/>
    <property type="match status" value="1"/>
</dbReference>
<dbReference type="AlphaFoldDB" id="A0A327ZQN3"/>
<dbReference type="RefSeq" id="WP_111715994.1">
    <property type="nucleotide sequence ID" value="NZ_CP073819.1"/>
</dbReference>
<protein>
    <recommendedName>
        <fullName evidence="6">HTH-type transcriptional regulator SarZ</fullName>
    </recommendedName>
    <alternativeName>
        <fullName evidence="7">Staphylococcal accessory regulator Z</fullName>
    </alternativeName>
</protein>
<evidence type="ECO:0000313" key="9">
    <source>
        <dbReference type="EMBL" id="RAK44640.1"/>
    </source>
</evidence>
<evidence type="ECO:0000256" key="2">
    <source>
        <dbReference type="ARBA" id="ARBA00023015"/>
    </source>
</evidence>
<dbReference type="PANTHER" id="PTHR42756">
    <property type="entry name" value="TRANSCRIPTIONAL REGULATOR, MARR"/>
    <property type="match status" value="1"/>
</dbReference>
<comment type="caution">
    <text evidence="9">The sequence shown here is derived from an EMBL/GenBank/DDBJ whole genome shotgun (WGS) entry which is preliminary data.</text>
</comment>
<sequence length="148" mass="17266">MNTQGNNLSKQLCFSYYNVNRLFNQFYKSSLKSFNLTYTQYLALVSLWEKPSQTLNELGKELDLASNTLTPLLKRLEDKGYVMRLRPEKDKRQLIVQLTEEGRMLQKKVENHLLTCFSTIEGLTEERASELIAENNRLIEAIQKSNLK</sequence>
<comment type="subcellular location">
    <subcellularLocation>
        <location evidence="1">Cytoplasm</location>
    </subcellularLocation>
</comment>
<keyword evidence="3" id="KW-0238">DNA-binding</keyword>
<dbReference type="PRINTS" id="PR00598">
    <property type="entry name" value="HTHMARR"/>
</dbReference>
<dbReference type="Pfam" id="PF22381">
    <property type="entry name" value="Staph_reg_Sar_Rot"/>
    <property type="match status" value="1"/>
</dbReference>
<evidence type="ECO:0000256" key="3">
    <source>
        <dbReference type="ARBA" id="ARBA00023125"/>
    </source>
</evidence>
<reference evidence="9 10" key="1">
    <citation type="journal article" date="2018" name="Front. Microbiol.">
        <title>Description and Comparative Genomics of Macrococcus caseolyticus subsp. hominis subsp. nov., Macrococcus goetzii sp. nov., Macrococcus epidermidis sp. nov., and Macrococcus bohemicus sp. nov., Novel Macrococci From Human Clinical Material With Virulence Potential and Suspected Uptake of Foreign DNA by Natural Transformation.</title>
        <authorList>
            <person name="Maslanova I."/>
            <person name="Wertheimer Z."/>
            <person name="Sedlacek I."/>
            <person name="Svec P."/>
            <person name="Indrakova A."/>
            <person name="Kovarovic V."/>
            <person name="Schumann P."/>
            <person name="Sproer C."/>
            <person name="Kralova S."/>
            <person name="Sedo O."/>
            <person name="Kristofova L."/>
            <person name="Vrbovska V."/>
            <person name="Fuzik T."/>
            <person name="Petras P."/>
            <person name="Zdrahal Z."/>
            <person name="Ruzickova V."/>
            <person name="Doskar J."/>
            <person name="Pantucek R."/>
        </authorList>
    </citation>
    <scope>NUCLEOTIDE SEQUENCE [LARGE SCALE GENOMIC DNA]</scope>
    <source>
        <strain evidence="9 10">01/688</strain>
    </source>
</reference>
<organism evidence="9 10">
    <name type="scientific">Macrococcus epidermidis</name>
    <dbReference type="NCBI Taxonomy" id="1902580"/>
    <lineage>
        <taxon>Bacteria</taxon>
        <taxon>Bacillati</taxon>
        <taxon>Bacillota</taxon>
        <taxon>Bacilli</taxon>
        <taxon>Bacillales</taxon>
        <taxon>Staphylococcaceae</taxon>
        <taxon>Macrococcus</taxon>
    </lineage>
</organism>
<dbReference type="Proteomes" id="UP000249808">
    <property type="component" value="Unassembled WGS sequence"/>
</dbReference>
<dbReference type="InterPro" id="IPR036390">
    <property type="entry name" value="WH_DNA-bd_sf"/>
</dbReference>
<dbReference type="GO" id="GO:0005737">
    <property type="term" value="C:cytoplasm"/>
    <property type="evidence" value="ECO:0007669"/>
    <property type="project" value="UniProtKB-SubCell"/>
</dbReference>
<evidence type="ECO:0000256" key="4">
    <source>
        <dbReference type="ARBA" id="ARBA00023163"/>
    </source>
</evidence>
<keyword evidence="10" id="KW-1185">Reference proteome</keyword>
<evidence type="ECO:0000256" key="7">
    <source>
        <dbReference type="ARBA" id="ARBA00047207"/>
    </source>
</evidence>
<evidence type="ECO:0000313" key="10">
    <source>
        <dbReference type="Proteomes" id="UP000249808"/>
    </source>
</evidence>
<dbReference type="PROSITE" id="PS50995">
    <property type="entry name" value="HTH_MARR_2"/>
    <property type="match status" value="1"/>
</dbReference>
<keyword evidence="4" id="KW-0804">Transcription</keyword>
<gene>
    <name evidence="9" type="ORF">BHU61_07965</name>
</gene>
<dbReference type="InterPro" id="IPR055166">
    <property type="entry name" value="Transc_reg_Sar_Rot_HTH"/>
</dbReference>
<evidence type="ECO:0000256" key="1">
    <source>
        <dbReference type="ARBA" id="ARBA00004496"/>
    </source>
</evidence>
<keyword evidence="2" id="KW-0805">Transcription regulation</keyword>
<evidence type="ECO:0000256" key="5">
    <source>
        <dbReference type="ARBA" id="ARBA00046337"/>
    </source>
</evidence>
<proteinExistence type="inferred from homology"/>
<dbReference type="GO" id="GO:0003677">
    <property type="term" value="F:DNA binding"/>
    <property type="evidence" value="ECO:0007669"/>
    <property type="project" value="UniProtKB-KW"/>
</dbReference>
<evidence type="ECO:0000259" key="8">
    <source>
        <dbReference type="PROSITE" id="PS50995"/>
    </source>
</evidence>
<accession>A0A327ZQN3</accession>
<dbReference type="InterPro" id="IPR000835">
    <property type="entry name" value="HTH_MarR-typ"/>
</dbReference>
<feature type="domain" description="HTH marR-type" evidence="8">
    <location>
        <begin position="9"/>
        <end position="140"/>
    </location>
</feature>
<name>A0A327ZQN3_9STAP</name>
<dbReference type="PANTHER" id="PTHR42756:SF1">
    <property type="entry name" value="TRANSCRIPTIONAL REPRESSOR OF EMRAB OPERON"/>
    <property type="match status" value="1"/>
</dbReference>
<dbReference type="GO" id="GO:0003700">
    <property type="term" value="F:DNA-binding transcription factor activity"/>
    <property type="evidence" value="ECO:0007669"/>
    <property type="project" value="InterPro"/>
</dbReference>